<evidence type="ECO:0000313" key="3">
    <source>
        <dbReference type="Proteomes" id="UP001336020"/>
    </source>
</evidence>
<evidence type="ECO:0000259" key="1">
    <source>
        <dbReference type="Pfam" id="PF01610"/>
    </source>
</evidence>
<dbReference type="Proteomes" id="UP001336020">
    <property type="component" value="Unassembled WGS sequence"/>
</dbReference>
<dbReference type="InterPro" id="IPR002560">
    <property type="entry name" value="Transposase_DDE"/>
</dbReference>
<organism evidence="2 3">
    <name type="scientific">Rhodococcus artemisiae</name>
    <dbReference type="NCBI Taxonomy" id="714159"/>
    <lineage>
        <taxon>Bacteria</taxon>
        <taxon>Bacillati</taxon>
        <taxon>Actinomycetota</taxon>
        <taxon>Actinomycetes</taxon>
        <taxon>Mycobacteriales</taxon>
        <taxon>Nocardiaceae</taxon>
        <taxon>Rhodococcus</taxon>
    </lineage>
</organism>
<reference evidence="2 3" key="1">
    <citation type="submission" date="2023-07" db="EMBL/GenBank/DDBJ databases">
        <authorList>
            <person name="Girao M."/>
            <person name="Carvalho M.F."/>
        </authorList>
    </citation>
    <scope>NUCLEOTIDE SEQUENCE [LARGE SCALE GENOMIC DNA]</scope>
    <source>
        <strain evidence="2 3">YIM65754</strain>
    </source>
</reference>
<dbReference type="InterPro" id="IPR047951">
    <property type="entry name" value="Transpos_ISL3"/>
</dbReference>
<sequence>MADLLIRDVGSGDSAVVIEAAVAAGSARCPRCKTDACPQLAAVRRHVGAFAVMMRDRRGDRLQDWIDRVRADDLPALHSFTTGVEHDFTAVAAGLTLAFSNGPTEGAVTRIKALKRQMYGRAGLDLLRKRVLHPN</sequence>
<feature type="domain" description="Transposase IS204/IS1001/IS1096/IS1165 DDE" evidence="1">
    <location>
        <begin position="56"/>
        <end position="130"/>
    </location>
</feature>
<evidence type="ECO:0000313" key="2">
    <source>
        <dbReference type="EMBL" id="MEE2059114.1"/>
    </source>
</evidence>
<dbReference type="EMBL" id="JAUTXY010000007">
    <property type="protein sequence ID" value="MEE2059114.1"/>
    <property type="molecule type" value="Genomic_DNA"/>
</dbReference>
<proteinExistence type="predicted"/>
<keyword evidence="3" id="KW-1185">Reference proteome</keyword>
<comment type="caution">
    <text evidence="2">The sequence shown here is derived from an EMBL/GenBank/DDBJ whole genome shotgun (WGS) entry which is preliminary data.</text>
</comment>
<name>A0ABU7LCS8_9NOCA</name>
<dbReference type="Pfam" id="PF01610">
    <property type="entry name" value="DDE_Tnp_ISL3"/>
    <property type="match status" value="1"/>
</dbReference>
<gene>
    <name evidence="2" type="ORF">Q7514_16460</name>
</gene>
<dbReference type="PANTHER" id="PTHR33498">
    <property type="entry name" value="TRANSPOSASE FOR INSERTION SEQUENCE ELEMENT IS1557"/>
    <property type="match status" value="1"/>
</dbReference>
<accession>A0ABU7LCS8</accession>
<dbReference type="PANTHER" id="PTHR33498:SF1">
    <property type="entry name" value="TRANSPOSASE FOR INSERTION SEQUENCE ELEMENT IS1557"/>
    <property type="match status" value="1"/>
</dbReference>
<protein>
    <submittedName>
        <fullName evidence="2">Transposase</fullName>
    </submittedName>
</protein>